<dbReference type="InterPro" id="IPR005467">
    <property type="entry name" value="His_kinase_dom"/>
</dbReference>
<dbReference type="InterPro" id="IPR001789">
    <property type="entry name" value="Sig_transdc_resp-reg_receiver"/>
</dbReference>
<evidence type="ECO:0000313" key="4">
    <source>
        <dbReference type="EMBL" id="QEP34292.1"/>
    </source>
</evidence>
<dbReference type="InterPro" id="IPR003594">
    <property type="entry name" value="HATPase_dom"/>
</dbReference>
<dbReference type="RefSeq" id="WP_130233236.1">
    <property type="nucleotide sequence ID" value="NZ_BMEF01000029.1"/>
</dbReference>
<keyword evidence="3" id="KW-0597">Phosphoprotein</keyword>
<dbReference type="EC" id="2.7.13.3" evidence="2"/>
<dbReference type="SMART" id="SM00448">
    <property type="entry name" value="REC"/>
    <property type="match status" value="1"/>
</dbReference>
<dbReference type="SUPFAM" id="SSF55874">
    <property type="entry name" value="ATPase domain of HSP90 chaperone/DNA topoisomerase II/histidine kinase"/>
    <property type="match status" value="1"/>
</dbReference>
<evidence type="ECO:0000256" key="2">
    <source>
        <dbReference type="ARBA" id="ARBA00012438"/>
    </source>
</evidence>
<keyword evidence="4" id="KW-0418">Kinase</keyword>
<dbReference type="InterPro" id="IPR011006">
    <property type="entry name" value="CheY-like_superfamily"/>
</dbReference>
<dbReference type="CDD" id="cd00082">
    <property type="entry name" value="HisKA"/>
    <property type="match status" value="1"/>
</dbReference>
<organism evidence="4 5">
    <name type="scientific">Malaciobacter pacificus</name>
    <dbReference type="NCBI Taxonomy" id="1080223"/>
    <lineage>
        <taxon>Bacteria</taxon>
        <taxon>Pseudomonadati</taxon>
        <taxon>Campylobacterota</taxon>
        <taxon>Epsilonproteobacteria</taxon>
        <taxon>Campylobacterales</taxon>
        <taxon>Arcobacteraceae</taxon>
        <taxon>Malaciobacter</taxon>
    </lineage>
</organism>
<reference evidence="4" key="2">
    <citation type="submission" date="2019-09" db="EMBL/GenBank/DDBJ databases">
        <title>Taxonomic note: a critical rebuttal of the proposed division of the genus Arcobacter into six genera, emended descriptions of Arcobacter anaerophilus and the genus Arcobacter, and an assessment of genus-level boundaries for Epsilonproteobacteria using in silico genomic comparator tools.</title>
        <authorList>
            <person name="On S.L.W."/>
            <person name="Miller W.G."/>
            <person name="Biggs P."/>
            <person name="Cornelius A."/>
            <person name="Vandamme P."/>
        </authorList>
    </citation>
    <scope>NUCLEOTIDE SEQUENCE [LARGE SCALE GENOMIC DNA]</scope>
    <source>
        <strain evidence="4">LMG 26638</strain>
    </source>
</reference>
<reference evidence="4" key="1">
    <citation type="submission" date="2019-09" db="EMBL/GenBank/DDBJ databases">
        <title>Complete genome sequencing of four Arcobacter species reveals a diverse suite of mobile elements.</title>
        <authorList>
            <person name="Miller W.G."/>
            <person name="Yee E."/>
            <person name="Bono J.L."/>
        </authorList>
    </citation>
    <scope>NUCLEOTIDE SEQUENCE [LARGE SCALE GENOMIC DNA]</scope>
    <source>
        <strain evidence="4">LMG 26638</strain>
    </source>
</reference>
<dbReference type="SUPFAM" id="SSF52172">
    <property type="entry name" value="CheY-like"/>
    <property type="match status" value="1"/>
</dbReference>
<keyword evidence="4" id="KW-0808">Transferase</keyword>
<dbReference type="Gene3D" id="3.40.50.2300">
    <property type="match status" value="1"/>
</dbReference>
<dbReference type="SMART" id="SM00387">
    <property type="entry name" value="HATPase_c"/>
    <property type="match status" value="1"/>
</dbReference>
<dbReference type="Gene3D" id="1.10.287.130">
    <property type="match status" value="1"/>
</dbReference>
<keyword evidence="5" id="KW-1185">Reference proteome</keyword>
<evidence type="ECO:0000313" key="5">
    <source>
        <dbReference type="Proteomes" id="UP000322726"/>
    </source>
</evidence>
<dbReference type="PRINTS" id="PR00344">
    <property type="entry name" value="BCTRLSENSOR"/>
</dbReference>
<dbReference type="EMBL" id="CP035928">
    <property type="protein sequence ID" value="QEP34292.1"/>
    <property type="molecule type" value="Genomic_DNA"/>
</dbReference>
<dbReference type="OrthoDB" id="9805967at2"/>
<dbReference type="KEGG" id="apai:APAC_1170"/>
<dbReference type="Gene3D" id="3.30.565.10">
    <property type="entry name" value="Histidine kinase-like ATPase, C-terminal domain"/>
    <property type="match status" value="1"/>
</dbReference>
<name>A0A5C2HD93_9BACT</name>
<dbReference type="GO" id="GO:0000155">
    <property type="term" value="F:phosphorelay sensor kinase activity"/>
    <property type="evidence" value="ECO:0007669"/>
    <property type="project" value="InterPro"/>
</dbReference>
<dbReference type="Pfam" id="PF02518">
    <property type="entry name" value="HATPase_c"/>
    <property type="match status" value="1"/>
</dbReference>
<dbReference type="InterPro" id="IPR036097">
    <property type="entry name" value="HisK_dim/P_sf"/>
</dbReference>
<dbReference type="Pfam" id="PF00072">
    <property type="entry name" value="Response_reg"/>
    <property type="match status" value="1"/>
</dbReference>
<comment type="catalytic activity">
    <reaction evidence="1">
        <text>ATP + protein L-histidine = ADP + protein N-phospho-L-histidine.</text>
        <dbReference type="EC" id="2.7.13.3"/>
    </reaction>
</comment>
<evidence type="ECO:0000256" key="1">
    <source>
        <dbReference type="ARBA" id="ARBA00000085"/>
    </source>
</evidence>
<dbReference type="PROSITE" id="PS50109">
    <property type="entry name" value="HIS_KIN"/>
    <property type="match status" value="1"/>
</dbReference>
<dbReference type="InterPro" id="IPR004358">
    <property type="entry name" value="Sig_transdc_His_kin-like_C"/>
</dbReference>
<dbReference type="PANTHER" id="PTHR43547">
    <property type="entry name" value="TWO-COMPONENT HISTIDINE KINASE"/>
    <property type="match status" value="1"/>
</dbReference>
<sequence length="371" mass="42424">MNDKFNILIVDDIQENIYTLELLISDNFDVNIYSALSASDAMKVLLEHPIDLILSDVQMPDINGFEFAQYLKDVEITKNIPIIFITGIFDKDEYKAKGYDVGAIEYITKPIDNTLLLSKLKIYIDVYNRLKIKNLELNKSNALLIQSSKMATIGEMLGVISHQLKQPLNLISLYCDDMHYSYKTDDLNDDFMNDFKVNTKEQINYMNKTINGFLEFFNPNKKKEKFNINKAVIESTVLLKDKLKTIGTHLEYDIDESLNCYGVEMEISQVVLNIINNALDVFQEKSIENSLIEIKSFKSGDKIVLTIEDNAGGVENNQIENLFDAYYTTKEEGTGIGLYMAKLIIENSFNGKIEVKNSDKGLKFIIFLNSY</sequence>
<dbReference type="SUPFAM" id="SSF47384">
    <property type="entry name" value="Homodimeric domain of signal transducing histidine kinase"/>
    <property type="match status" value="1"/>
</dbReference>
<gene>
    <name evidence="4" type="ORF">APAC_1170</name>
</gene>
<dbReference type="PROSITE" id="PS50110">
    <property type="entry name" value="RESPONSE_REGULATORY"/>
    <property type="match status" value="1"/>
</dbReference>
<dbReference type="InterPro" id="IPR003661">
    <property type="entry name" value="HisK_dim/P_dom"/>
</dbReference>
<proteinExistence type="predicted"/>
<evidence type="ECO:0000256" key="3">
    <source>
        <dbReference type="ARBA" id="ARBA00022553"/>
    </source>
</evidence>
<dbReference type="InterPro" id="IPR036890">
    <property type="entry name" value="HATPase_C_sf"/>
</dbReference>
<dbReference type="PANTHER" id="PTHR43547:SF2">
    <property type="entry name" value="HYBRID SIGNAL TRANSDUCTION HISTIDINE KINASE C"/>
    <property type="match status" value="1"/>
</dbReference>
<accession>A0A5C2HD93</accession>
<dbReference type="Proteomes" id="UP000322726">
    <property type="component" value="Chromosome"/>
</dbReference>
<protein>
    <recommendedName>
        <fullName evidence="2">histidine kinase</fullName>
        <ecNumber evidence="2">2.7.13.3</ecNumber>
    </recommendedName>
</protein>
<dbReference type="AlphaFoldDB" id="A0A5C2HD93"/>